<keyword evidence="5" id="KW-1185">Reference proteome</keyword>
<dbReference type="PANTHER" id="PTHR11614">
    <property type="entry name" value="PHOSPHOLIPASE-RELATED"/>
    <property type="match status" value="1"/>
</dbReference>
<dbReference type="InterPro" id="IPR029058">
    <property type="entry name" value="AB_hydrolase_fold"/>
</dbReference>
<dbReference type="SUPFAM" id="SSF53474">
    <property type="entry name" value="alpha/beta-Hydrolases"/>
    <property type="match status" value="2"/>
</dbReference>
<evidence type="ECO:0000313" key="4">
    <source>
        <dbReference type="EMBL" id="CAF1539129.1"/>
    </source>
</evidence>
<evidence type="ECO:0000313" key="5">
    <source>
        <dbReference type="Proteomes" id="UP000663832"/>
    </source>
</evidence>
<dbReference type="OrthoDB" id="6495301at2759"/>
<accession>A0A814QMD3</accession>
<evidence type="ECO:0000313" key="3">
    <source>
        <dbReference type="EMBL" id="CAF1121567.1"/>
    </source>
</evidence>
<dbReference type="InterPro" id="IPR022742">
    <property type="entry name" value="Hydrolase_4"/>
</dbReference>
<dbReference type="Proteomes" id="UP000663832">
    <property type="component" value="Unassembled WGS sequence"/>
</dbReference>
<evidence type="ECO:0008006" key="7">
    <source>
        <dbReference type="Google" id="ProtNLM"/>
    </source>
</evidence>
<evidence type="ECO:0000259" key="2">
    <source>
        <dbReference type="Pfam" id="PF20434"/>
    </source>
</evidence>
<dbReference type="Pfam" id="PF20434">
    <property type="entry name" value="BD-FAE"/>
    <property type="match status" value="1"/>
</dbReference>
<organism evidence="3 6">
    <name type="scientific">Adineta steineri</name>
    <dbReference type="NCBI Taxonomy" id="433720"/>
    <lineage>
        <taxon>Eukaryota</taxon>
        <taxon>Metazoa</taxon>
        <taxon>Spiralia</taxon>
        <taxon>Gnathifera</taxon>
        <taxon>Rotifera</taxon>
        <taxon>Eurotatoria</taxon>
        <taxon>Bdelloidea</taxon>
        <taxon>Adinetida</taxon>
        <taxon>Adinetidae</taxon>
        <taxon>Adineta</taxon>
    </lineage>
</organism>
<gene>
    <name evidence="3" type="ORF">BJG266_LOCUS22486</name>
    <name evidence="4" type="ORF">QVE165_LOCUS46177</name>
</gene>
<dbReference type="Pfam" id="PF12146">
    <property type="entry name" value="Hydrolase_4"/>
    <property type="match status" value="1"/>
</dbReference>
<dbReference type="InterPro" id="IPR049492">
    <property type="entry name" value="BD-FAE-like_dom"/>
</dbReference>
<dbReference type="Gene3D" id="3.40.50.1820">
    <property type="entry name" value="alpha/beta hydrolase"/>
    <property type="match status" value="2"/>
</dbReference>
<dbReference type="EMBL" id="CAJNOM010000676">
    <property type="protein sequence ID" value="CAF1539129.1"/>
    <property type="molecule type" value="Genomic_DNA"/>
</dbReference>
<comment type="caution">
    <text evidence="3">The sequence shown here is derived from an EMBL/GenBank/DDBJ whole genome shotgun (WGS) entry which is preliminary data.</text>
</comment>
<dbReference type="Proteomes" id="UP000663877">
    <property type="component" value="Unassembled WGS sequence"/>
</dbReference>
<dbReference type="EMBL" id="CAJNOI010000141">
    <property type="protein sequence ID" value="CAF1121567.1"/>
    <property type="molecule type" value="Genomic_DNA"/>
</dbReference>
<sequence length="689" mass="77429">MFAKYNSLTYNTTEQAMPAYTVVQNLQRDEATTTTAVETNNQSEKTFELLSPYDQIRLVGRYWPGPAASESKVVMLFLHGSGEHCQRYRHVAKFFNNYQIPCVSYDSRGHGLSGGERGFIFHINALIEDLEYIIKHIRDKLLLKMPLVIYAHGTGCVNCLSHILRRKDQPLDCQGMILSTPSVCLKKRPTGIVFVIARAFANLSPHFRLPIAGNYTNKYTNDEEVVEAYRKDPLVHDRWPARTISLYLEVGLLLETTVIKFPMPLLVQHGIDDTVTPIETIKKWFDERIEGEDADFKAWPNHIHELHNDLETMDDIFILDLSSKYPLNYTTLMSQQHLFDKLKISNKSADEQFTLPIQFTNGQTLDVKMNFCSFHQIVSPITIDTVSIPKQNWTENTIFNYTNSITYGSCQGGLYPNDNKCVAYQYGPDPIQVIDCHLPKGPYVSLVVLLVHGGYWSAKHNRSIENDVANDLLRFNIVVCNLDYRSVGNNGGYPNTFYDVSNGTDLLRTIAQEHGFNSDRVIIVGHSAGGQLGGYLTGRFRLLPDQPGYSINPLRPIAFVSQAGVNNMWDGCDQASETGSGAVISFLGGTYEIYPKRYVLSSMAASSKFSIKVKYPSQFLPLEVPIQAITGSVDITVPISQTINFVEQAKIAGDNCTQVIVDGEDHFVHLNASSKSWHSTLTFILSFIP</sequence>
<dbReference type="AlphaFoldDB" id="A0A814QMD3"/>
<name>A0A814QMD3_9BILA</name>
<evidence type="ECO:0000259" key="1">
    <source>
        <dbReference type="Pfam" id="PF12146"/>
    </source>
</evidence>
<protein>
    <recommendedName>
        <fullName evidence="7">Serine aminopeptidase S33 domain-containing protein</fullName>
    </recommendedName>
</protein>
<dbReference type="InterPro" id="IPR051044">
    <property type="entry name" value="MAG_DAG_Lipase"/>
</dbReference>
<feature type="domain" description="Serine aminopeptidase S33" evidence="1">
    <location>
        <begin position="70"/>
        <end position="311"/>
    </location>
</feature>
<evidence type="ECO:0000313" key="6">
    <source>
        <dbReference type="Proteomes" id="UP000663877"/>
    </source>
</evidence>
<feature type="domain" description="BD-FAE-like" evidence="2">
    <location>
        <begin position="436"/>
        <end position="647"/>
    </location>
</feature>
<proteinExistence type="predicted"/>
<reference evidence="3" key="1">
    <citation type="submission" date="2021-02" db="EMBL/GenBank/DDBJ databases">
        <authorList>
            <person name="Nowell W R."/>
        </authorList>
    </citation>
    <scope>NUCLEOTIDE SEQUENCE</scope>
</reference>